<keyword evidence="5" id="KW-1185">Reference proteome</keyword>
<feature type="domain" description="Opioid growth factor receptor (OGFr) conserved" evidence="1">
    <location>
        <begin position="183"/>
        <end position="314"/>
    </location>
</feature>
<dbReference type="SUPFAM" id="SSF89447">
    <property type="entry name" value="AbrB/MazE/MraZ-like"/>
    <property type="match status" value="1"/>
</dbReference>
<dbReference type="InterPro" id="IPR038619">
    <property type="entry name" value="MraZ_sf"/>
</dbReference>
<reference evidence="3 4" key="1">
    <citation type="submission" date="2018-07" db="EMBL/GenBank/DDBJ databases">
        <title>Freshwater and sediment microbial communities from various areas in North America, analyzing microbe dynamics in response to fracking.</title>
        <authorList>
            <person name="Lamendella R."/>
        </authorList>
    </citation>
    <scope>NUCLEOTIDE SEQUENCE [LARGE SCALE GENOMIC DNA]</scope>
    <source>
        <strain evidence="3 4">114E</strain>
        <strain evidence="2 5">114E_o</strain>
    </source>
</reference>
<evidence type="ECO:0000313" key="4">
    <source>
        <dbReference type="Proteomes" id="UP000252795"/>
    </source>
</evidence>
<comment type="caution">
    <text evidence="3">The sequence shown here is derived from an EMBL/GenBank/DDBJ whole genome shotgun (WGS) entry which is preliminary data.</text>
</comment>
<dbReference type="Proteomes" id="UP000253065">
    <property type="component" value="Unassembled WGS sequence"/>
</dbReference>
<dbReference type="Pfam" id="PF04664">
    <property type="entry name" value="OGFr_N"/>
    <property type="match status" value="1"/>
</dbReference>
<dbReference type="PANTHER" id="PTHR14015:SF2">
    <property type="entry name" value="OPIOID GROWTH FACTOR RECEPTOR (OGFR) CONSERVED DOMAIN-CONTAINING PROTEIN"/>
    <property type="match status" value="1"/>
</dbReference>
<dbReference type="EMBL" id="QNSA01000018">
    <property type="protein sequence ID" value="RBP68619.1"/>
    <property type="molecule type" value="Genomic_DNA"/>
</dbReference>
<dbReference type="EMBL" id="QPJB01000018">
    <property type="protein sequence ID" value="RCW29977.1"/>
    <property type="molecule type" value="Genomic_DNA"/>
</dbReference>
<dbReference type="AlphaFoldDB" id="A0A368UMD8"/>
<dbReference type="InterPro" id="IPR037914">
    <property type="entry name" value="SpoVT-AbrB_sf"/>
</dbReference>
<dbReference type="InterPro" id="IPR039574">
    <property type="entry name" value="OGFr"/>
</dbReference>
<organism evidence="3 4">
    <name type="scientific">Marinobacter nauticus</name>
    <name type="common">Marinobacter hydrocarbonoclasticus</name>
    <name type="synonym">Marinobacter aquaeolei</name>
    <dbReference type="NCBI Taxonomy" id="2743"/>
    <lineage>
        <taxon>Bacteria</taxon>
        <taxon>Pseudomonadati</taxon>
        <taxon>Pseudomonadota</taxon>
        <taxon>Gammaproteobacteria</taxon>
        <taxon>Pseudomonadales</taxon>
        <taxon>Marinobacteraceae</taxon>
        <taxon>Marinobacter</taxon>
    </lineage>
</organism>
<accession>A0A368UMD8</accession>
<keyword evidence="3" id="KW-0675">Receptor</keyword>
<evidence type="ECO:0000313" key="5">
    <source>
        <dbReference type="Proteomes" id="UP000253065"/>
    </source>
</evidence>
<dbReference type="Proteomes" id="UP000252795">
    <property type="component" value="Unassembled WGS sequence"/>
</dbReference>
<dbReference type="Gene3D" id="3.40.1550.20">
    <property type="entry name" value="Transcriptional regulator MraZ domain"/>
    <property type="match status" value="1"/>
</dbReference>
<dbReference type="PANTHER" id="PTHR14015">
    <property type="entry name" value="OPIOID GROWTH FACTOR RECEPTOR OGFR ZETA-TYPE OPIOID RECEPTOR"/>
    <property type="match status" value="1"/>
</dbReference>
<dbReference type="GO" id="GO:0140625">
    <property type="term" value="F:opioid growth factor receptor activity"/>
    <property type="evidence" value="ECO:0007669"/>
    <property type="project" value="InterPro"/>
</dbReference>
<proteinExistence type="predicted"/>
<sequence>MIRTPKPAWKVGCAYPVNSMTINWQKAATLNKAELAVLSPELNRLMTGKLVATASPDWPAILLYSQARWEALSEQLRALPNDNPDARKVQRRMLGNAQYFDVTEPLMLEQPLSEFGGFTSENNRYWLVCFDETSAELWSEHNLISIAETTKPEASRLIQFMRGEGRDHQGRTIDDILAFDDFWLEHTHDFVQWLFPIPEASRANPMAPVLTKEDCDVFKRDSDLKQQQRKALDRMLAFYGLVRRNGVIEALPDLNPRDHIWLKAGGHNHLRITRIIRSLHYCHQPELARVVQEAFITLGQTQGYVNETSIGYWRSATK</sequence>
<dbReference type="InterPro" id="IPR006757">
    <property type="entry name" value="OGF_rcpt"/>
</dbReference>
<name>A0A368UMD8_MARNT</name>
<evidence type="ECO:0000313" key="3">
    <source>
        <dbReference type="EMBL" id="RCW29977.1"/>
    </source>
</evidence>
<evidence type="ECO:0000259" key="1">
    <source>
        <dbReference type="Pfam" id="PF04664"/>
    </source>
</evidence>
<gene>
    <name evidence="3" type="ORF">DET51_1188</name>
    <name evidence="2" type="ORF">DET64_1188</name>
</gene>
<evidence type="ECO:0000313" key="2">
    <source>
        <dbReference type="EMBL" id="RBP68619.1"/>
    </source>
</evidence>
<protein>
    <submittedName>
        <fullName evidence="3">Opioid growth factor receptor-like protein</fullName>
    </submittedName>
</protein>
<dbReference type="GO" id="GO:0016020">
    <property type="term" value="C:membrane"/>
    <property type="evidence" value="ECO:0007669"/>
    <property type="project" value="InterPro"/>
</dbReference>